<name>A0A3Q9L241_STRGD</name>
<reference evidence="3 5" key="1">
    <citation type="submission" date="2018-04" db="EMBL/GenBank/DDBJ databases">
        <title>Complete genome sequences of Streptomyces griseoviridis K61 and characterization of antagonistic properties of biological control agents.</title>
        <authorList>
            <person name="Mariita R.M."/>
            <person name="Sello J.K."/>
        </authorList>
    </citation>
    <scope>NUCLEOTIDE SEQUENCE [LARGE SCALE GENOMIC DNA]</scope>
    <source>
        <strain evidence="3 5">K61</strain>
    </source>
</reference>
<evidence type="ECO:0000313" key="2">
    <source>
        <dbReference type="EMBL" id="AZS89582.1"/>
    </source>
</evidence>
<feature type="compositionally biased region" description="Low complexity" evidence="1">
    <location>
        <begin position="374"/>
        <end position="385"/>
    </location>
</feature>
<evidence type="ECO:0008006" key="6">
    <source>
        <dbReference type="Google" id="ProtNLM"/>
    </source>
</evidence>
<dbReference type="EMBL" id="CP029078">
    <property type="protein sequence ID" value="QCN83580.1"/>
    <property type="molecule type" value="Genomic_DNA"/>
</dbReference>
<feature type="region of interest" description="Disordered" evidence="1">
    <location>
        <begin position="1"/>
        <end position="58"/>
    </location>
</feature>
<feature type="compositionally biased region" description="Pro residues" evidence="1">
    <location>
        <begin position="40"/>
        <end position="49"/>
    </location>
</feature>
<feature type="region of interest" description="Disordered" evidence="1">
    <location>
        <begin position="363"/>
        <end position="385"/>
    </location>
</feature>
<evidence type="ECO:0000256" key="1">
    <source>
        <dbReference type="SAM" id="MobiDB-lite"/>
    </source>
</evidence>
<dbReference type="Proteomes" id="UP000271291">
    <property type="component" value="Chromosome"/>
</dbReference>
<dbReference type="KEGG" id="sgd:ELQ87_39060"/>
<dbReference type="EMBL" id="CP034687">
    <property type="protein sequence ID" value="AZS89582.1"/>
    <property type="molecule type" value="Genomic_DNA"/>
</dbReference>
<organism evidence="2 4">
    <name type="scientific">Streptomyces griseoviridis</name>
    <dbReference type="NCBI Taxonomy" id="45398"/>
    <lineage>
        <taxon>Bacteria</taxon>
        <taxon>Bacillati</taxon>
        <taxon>Actinomycetota</taxon>
        <taxon>Actinomycetes</taxon>
        <taxon>Kitasatosporales</taxon>
        <taxon>Streptomycetaceae</taxon>
        <taxon>Streptomyces</taxon>
    </lineage>
</organism>
<sequence>MTSQTRAPRTTATRSAAPLHPQDLTSTVHGWNALAREDPPSPPPLPAAPPKEVAEDDPRVRYHGRLGLVETPDISKGLLTARRLLRLNGERRHPCPHVAIDSDCRGTGKRTLLHHIGLGFQGRLEKLHGIDDTVIPVVCLNTPPAPGTPADWSAVMATFLGWDLYRHNAEGQLVPRMKDFTGPALHMLRTSRTRLCLIDGIDRLRAEDLQPTFDFFDYLTDELSLTIFWSGIGSSDILREARTARIPALRRTGQNTAALRPRAVPTLWVNRLPPRSAKHPDEWVSALATFDGKLRLIQHVPGTLLKYQKVLYRITDGLMEHLAPLIGMAGQLAILDHSEALTPDVLRDAAAYLDLPAGDDIDSLWASDPEPEVTDAPTTTTDRTV</sequence>
<evidence type="ECO:0000313" key="3">
    <source>
        <dbReference type="EMBL" id="QCN83580.1"/>
    </source>
</evidence>
<accession>A0A3Q9L241</accession>
<gene>
    <name evidence="3" type="ORF">DDJ31_00175</name>
    <name evidence="2" type="ORF">ELQ87_39060</name>
</gene>
<protein>
    <recommendedName>
        <fullName evidence="6">ATP-binding protein</fullName>
    </recommendedName>
</protein>
<dbReference type="OrthoDB" id="4067320at2"/>
<feature type="compositionally biased region" description="Low complexity" evidence="1">
    <location>
        <begin position="1"/>
        <end position="18"/>
    </location>
</feature>
<proteinExistence type="predicted"/>
<keyword evidence="5" id="KW-1185">Reference proteome</keyword>
<dbReference type="AlphaFoldDB" id="A0A3Q9L241"/>
<evidence type="ECO:0000313" key="4">
    <source>
        <dbReference type="Proteomes" id="UP000271291"/>
    </source>
</evidence>
<dbReference type="RefSeq" id="WP_127182346.1">
    <property type="nucleotide sequence ID" value="NZ_CP029078.1"/>
</dbReference>
<reference evidence="2 4" key="2">
    <citation type="submission" date="2018-12" db="EMBL/GenBank/DDBJ databases">
        <title>Streptomyces griseoviridis F1-27 complete genome.</title>
        <authorList>
            <person name="Mariita R.M."/>
            <person name="Sello J.K."/>
        </authorList>
    </citation>
    <scope>NUCLEOTIDE SEQUENCE [LARGE SCALE GENOMIC DNA]</scope>
    <source>
        <strain evidence="2 4">F1-27</strain>
    </source>
</reference>
<evidence type="ECO:0000313" key="5">
    <source>
        <dbReference type="Proteomes" id="UP000501753"/>
    </source>
</evidence>
<dbReference type="Proteomes" id="UP000501753">
    <property type="component" value="Chromosome"/>
</dbReference>